<dbReference type="AlphaFoldDB" id="A0A2S8FVY8"/>
<keyword evidence="1" id="KW-0436">Ligase</keyword>
<sequence length="421" mass="47217">MLADPVHSERKKIPLFEAFGVELEYMIVHENSLDVAPIADQLLRDEDGNPSEEIERDDIAWSNELALHVVELKTNGPVSSLNGLASRFQANVEDINRQLGAIGARLMPSAMHPWMRPDVEMKLWPHGYNEVYEAFNAIFNCSGHGWANLQSCHLNLPFANDDEFGRLHAAIRVLLPILPALTASSPVCERQLTPELDHRLETYRHNADRIPQVAGSVIPEGVFTQAAYEQKILQEIYDVMAPLDLAGVLRQEWVNSRGAIARFQRNTIEIRVMDVQEQPAADVAICQLVVQVLKALTDERWVSFRQLKTAETLRLRDILLNVVDDAEETVIVDPGYLELFGWTKGTCNAGQLWRYLANEFPLHEKSSAEALDVILDDGPLARRIVTSLSGDLSGKLLPVYRALCDCLATGRSFRPSELKNP</sequence>
<protein>
    <submittedName>
        <fullName evidence="1">Glutamate--cysteine ligase</fullName>
    </submittedName>
</protein>
<name>A0A2S8FVY8_9BACT</name>
<dbReference type="InterPro" id="IPR014746">
    <property type="entry name" value="Gln_synth/guanido_kin_cat_dom"/>
</dbReference>
<accession>A0A2S8FVY8</accession>
<dbReference type="PANTHER" id="PTHR36510:SF1">
    <property type="entry name" value="GLUTAMATE--CYSTEINE LIGASE 2-RELATED"/>
    <property type="match status" value="1"/>
</dbReference>
<dbReference type="PANTHER" id="PTHR36510">
    <property type="entry name" value="GLUTAMATE--CYSTEINE LIGASE 2-RELATED"/>
    <property type="match status" value="1"/>
</dbReference>
<dbReference type="InterPro" id="IPR050141">
    <property type="entry name" value="GCL_type2/YbdK_subfam"/>
</dbReference>
<organism evidence="1 2">
    <name type="scientific">Blastopirellula marina</name>
    <dbReference type="NCBI Taxonomy" id="124"/>
    <lineage>
        <taxon>Bacteria</taxon>
        <taxon>Pseudomonadati</taxon>
        <taxon>Planctomycetota</taxon>
        <taxon>Planctomycetia</taxon>
        <taxon>Pirellulales</taxon>
        <taxon>Pirellulaceae</taxon>
        <taxon>Blastopirellula</taxon>
    </lineage>
</organism>
<dbReference type="Proteomes" id="UP000238322">
    <property type="component" value="Unassembled WGS sequence"/>
</dbReference>
<dbReference type="GO" id="GO:0042398">
    <property type="term" value="P:modified amino acid biosynthetic process"/>
    <property type="evidence" value="ECO:0007669"/>
    <property type="project" value="InterPro"/>
</dbReference>
<evidence type="ECO:0000313" key="1">
    <source>
        <dbReference type="EMBL" id="PQO36220.1"/>
    </source>
</evidence>
<dbReference type="SUPFAM" id="SSF55931">
    <property type="entry name" value="Glutamine synthetase/guanido kinase"/>
    <property type="match status" value="1"/>
</dbReference>
<dbReference type="Pfam" id="PF04107">
    <property type="entry name" value="GCS2"/>
    <property type="match status" value="1"/>
</dbReference>
<gene>
    <name evidence="1" type="ORF">C5Y83_09905</name>
</gene>
<dbReference type="RefSeq" id="WP_105329510.1">
    <property type="nucleotide sequence ID" value="NZ_PUHY01000006.1"/>
</dbReference>
<proteinExistence type="predicted"/>
<dbReference type="EMBL" id="PUHY01000006">
    <property type="protein sequence ID" value="PQO36220.1"/>
    <property type="molecule type" value="Genomic_DNA"/>
</dbReference>
<dbReference type="InterPro" id="IPR006336">
    <property type="entry name" value="GCS2"/>
</dbReference>
<evidence type="ECO:0000313" key="2">
    <source>
        <dbReference type="Proteomes" id="UP000238322"/>
    </source>
</evidence>
<dbReference type="OrthoDB" id="9804786at2"/>
<dbReference type="Gene3D" id="3.30.590.20">
    <property type="match status" value="1"/>
</dbReference>
<comment type="caution">
    <text evidence="1">The sequence shown here is derived from an EMBL/GenBank/DDBJ whole genome shotgun (WGS) entry which is preliminary data.</text>
</comment>
<dbReference type="GO" id="GO:0004357">
    <property type="term" value="F:glutamate-cysteine ligase activity"/>
    <property type="evidence" value="ECO:0007669"/>
    <property type="project" value="InterPro"/>
</dbReference>
<reference evidence="1 2" key="1">
    <citation type="submission" date="2018-02" db="EMBL/GenBank/DDBJ databases">
        <title>Comparative genomes isolates from brazilian mangrove.</title>
        <authorList>
            <person name="Araujo J.E."/>
            <person name="Taketani R.G."/>
            <person name="Silva M.C.P."/>
            <person name="Loureco M.V."/>
            <person name="Andreote F.D."/>
        </authorList>
    </citation>
    <scope>NUCLEOTIDE SEQUENCE [LARGE SCALE GENOMIC DNA]</scope>
    <source>
        <strain evidence="1 2">Hex-1 MGV</strain>
    </source>
</reference>